<dbReference type="CDD" id="cd21173">
    <property type="entry name" value="NucC-like"/>
    <property type="match status" value="1"/>
</dbReference>
<reference evidence="2 3" key="1">
    <citation type="submission" date="2022-01" db="EMBL/GenBank/DDBJ databases">
        <title>Whole genome-based taxonomy of the Shewanellaceae.</title>
        <authorList>
            <person name="Martin-Rodriguez A.J."/>
        </authorList>
    </citation>
    <scope>NUCLEOTIDE SEQUENCE [LARGE SCALE GENOMIC DNA]</scope>
    <source>
        <strain evidence="2 3">DSM 21332</strain>
    </source>
</reference>
<keyword evidence="3" id="KW-1185">Reference proteome</keyword>
<evidence type="ECO:0000259" key="1">
    <source>
        <dbReference type="Pfam" id="PF20247"/>
    </source>
</evidence>
<dbReference type="Proteomes" id="UP001202831">
    <property type="component" value="Unassembled WGS sequence"/>
</dbReference>
<accession>A0ABT0N625</accession>
<feature type="domain" description="DUF6602" evidence="1">
    <location>
        <begin position="20"/>
        <end position="123"/>
    </location>
</feature>
<sequence length="392" mass="43954">MDLHKVFESISIQLIAEFTKSTQVKHHGGKGDIREDAFRDFLAEYLPRKYGTGRGEVISSQNDVSGELDIVIFDNDHCPLFIKSSSHSVYPAESVYGAISMKSNLDSTELQDAYENIVKFKRMLPKTGFTHNPNSGMSLGMGPAVPVTAVIAYGSNRSMEAIAKQLKELDSQIDDITLRPDFVAVIGMGLIGPRGKLRGEFNKYTLPENVEDLCSLRKTGRHTLLRLYMQFLDELNSIQLKSLNLQEYFDMPHIEGVHKVRRHDKLMLTPIDGGETEVKKLTAKAIEKIVESSKPVPLREHFVNAYGQVPQGAEQHYDLDLTIYEFNPHNKKSILSGGITRNKQGHPIGDGSTYQPIPIEIDNKNYAVDFGSLESSDFVENQDYTVDELMSI</sequence>
<comment type="caution">
    <text evidence="2">The sequence shown here is derived from an EMBL/GenBank/DDBJ whole genome shotgun (WGS) entry which is preliminary data.</text>
</comment>
<dbReference type="InterPro" id="IPR046537">
    <property type="entry name" value="DUF6602"/>
</dbReference>
<gene>
    <name evidence="2" type="ORF">L2725_08570</name>
</gene>
<dbReference type="EMBL" id="JAKIKT010000002">
    <property type="protein sequence ID" value="MCL2913845.1"/>
    <property type="molecule type" value="Genomic_DNA"/>
</dbReference>
<evidence type="ECO:0000313" key="2">
    <source>
        <dbReference type="EMBL" id="MCL2913845.1"/>
    </source>
</evidence>
<dbReference type="RefSeq" id="WP_249248547.1">
    <property type="nucleotide sequence ID" value="NZ_JAKIKT010000002.1"/>
</dbReference>
<name>A0ABT0N625_9GAMM</name>
<proteinExistence type="predicted"/>
<evidence type="ECO:0000313" key="3">
    <source>
        <dbReference type="Proteomes" id="UP001202831"/>
    </source>
</evidence>
<protein>
    <recommendedName>
        <fullName evidence="1">DUF6602 domain-containing protein</fullName>
    </recommendedName>
</protein>
<organism evidence="2 3">
    <name type="scientific">Shewanella corallii</name>
    <dbReference type="NCBI Taxonomy" id="560080"/>
    <lineage>
        <taxon>Bacteria</taxon>
        <taxon>Pseudomonadati</taxon>
        <taxon>Pseudomonadota</taxon>
        <taxon>Gammaproteobacteria</taxon>
        <taxon>Alteromonadales</taxon>
        <taxon>Shewanellaceae</taxon>
        <taxon>Shewanella</taxon>
    </lineage>
</organism>
<dbReference type="Pfam" id="PF20247">
    <property type="entry name" value="DUF6602"/>
    <property type="match status" value="1"/>
</dbReference>